<evidence type="ECO:0000313" key="8">
    <source>
        <dbReference type="EMBL" id="GAA4463595.1"/>
    </source>
</evidence>
<feature type="transmembrane region" description="Helical" evidence="6">
    <location>
        <begin position="46"/>
        <end position="66"/>
    </location>
</feature>
<dbReference type="RefSeq" id="WP_339938940.1">
    <property type="nucleotide sequence ID" value="NZ_BAABGA010000066.1"/>
</dbReference>
<dbReference type="PANTHER" id="PTHR11562:SF17">
    <property type="entry name" value="RE54080P-RELATED"/>
    <property type="match status" value="1"/>
</dbReference>
<keyword evidence="3" id="KW-0406">Ion transport</keyword>
<dbReference type="InterPro" id="IPR050681">
    <property type="entry name" value="CDF/SLC30A"/>
</dbReference>
<keyword evidence="4 6" id="KW-1133">Transmembrane helix</keyword>
<keyword evidence="3" id="KW-0862">Zinc</keyword>
<proteinExistence type="predicted"/>
<comment type="caution">
    <text evidence="8">The sequence shown here is derived from an EMBL/GenBank/DDBJ whole genome shotgun (WGS) entry which is preliminary data.</text>
</comment>
<keyword evidence="3" id="KW-0864">Zinc transport</keyword>
<dbReference type="Gene3D" id="1.20.1510.10">
    <property type="entry name" value="Cation efflux protein transmembrane domain"/>
    <property type="match status" value="1"/>
</dbReference>
<dbReference type="Proteomes" id="UP001500840">
    <property type="component" value="Unassembled WGS sequence"/>
</dbReference>
<feature type="domain" description="Cation efflux protein transmembrane" evidence="7">
    <location>
        <begin position="20"/>
        <end position="194"/>
    </location>
</feature>
<sequence length="200" mass="20751">MSDCGCELEADGESQRKTLRIVLAINAAMFVAEIVAGLLASSTGLIADSLDMLADASVYAISLYAVGRSSSIRHNAATASGVLQVVLGISVLIEVVRRFVGGGEPIGAAMMGMGLVALIANAICLKLISRHKHGDINFRASYIFSANDVIANVGVIVSGLLVLLLGSQIPDLLIGIVIAAVVTRGGWQILTESRAESKSM</sequence>
<evidence type="ECO:0000256" key="5">
    <source>
        <dbReference type="ARBA" id="ARBA00023136"/>
    </source>
</evidence>
<evidence type="ECO:0000256" key="6">
    <source>
        <dbReference type="SAM" id="Phobius"/>
    </source>
</evidence>
<gene>
    <name evidence="8" type="ORF">GCM10023156_48840</name>
</gene>
<evidence type="ECO:0000256" key="1">
    <source>
        <dbReference type="ARBA" id="ARBA00004141"/>
    </source>
</evidence>
<dbReference type="SUPFAM" id="SSF161111">
    <property type="entry name" value="Cation efflux protein transmembrane domain-like"/>
    <property type="match status" value="1"/>
</dbReference>
<evidence type="ECO:0000259" key="7">
    <source>
        <dbReference type="Pfam" id="PF01545"/>
    </source>
</evidence>
<evidence type="ECO:0000256" key="2">
    <source>
        <dbReference type="ARBA" id="ARBA00022692"/>
    </source>
</evidence>
<comment type="subcellular location">
    <subcellularLocation>
        <location evidence="1">Membrane</location>
        <topology evidence="1">Multi-pass membrane protein</topology>
    </subcellularLocation>
</comment>
<feature type="transmembrane region" description="Helical" evidence="6">
    <location>
        <begin position="21"/>
        <end position="40"/>
    </location>
</feature>
<dbReference type="EMBL" id="BAABGA010000066">
    <property type="protein sequence ID" value="GAA4463595.1"/>
    <property type="molecule type" value="Genomic_DNA"/>
</dbReference>
<feature type="transmembrane region" description="Helical" evidence="6">
    <location>
        <begin position="172"/>
        <end position="190"/>
    </location>
</feature>
<keyword evidence="3" id="KW-0813">Transport</keyword>
<keyword evidence="2 6" id="KW-0812">Transmembrane</keyword>
<evidence type="ECO:0000256" key="3">
    <source>
        <dbReference type="ARBA" id="ARBA00022906"/>
    </source>
</evidence>
<feature type="transmembrane region" description="Helical" evidence="6">
    <location>
        <begin position="78"/>
        <end position="100"/>
    </location>
</feature>
<evidence type="ECO:0000256" key="4">
    <source>
        <dbReference type="ARBA" id="ARBA00022989"/>
    </source>
</evidence>
<accession>A0ABP8NBC6</accession>
<dbReference type="PANTHER" id="PTHR11562">
    <property type="entry name" value="CATION EFFLUX PROTEIN/ ZINC TRANSPORTER"/>
    <property type="match status" value="1"/>
</dbReference>
<feature type="transmembrane region" description="Helical" evidence="6">
    <location>
        <begin position="106"/>
        <end position="128"/>
    </location>
</feature>
<name>A0ABP8NBC6_9BACT</name>
<protein>
    <recommendedName>
        <fullName evidence="7">Cation efflux protein transmembrane domain-containing protein</fullName>
    </recommendedName>
</protein>
<keyword evidence="5 6" id="KW-0472">Membrane</keyword>
<keyword evidence="9" id="KW-1185">Reference proteome</keyword>
<dbReference type="InterPro" id="IPR058533">
    <property type="entry name" value="Cation_efflux_TM"/>
</dbReference>
<reference evidence="9" key="1">
    <citation type="journal article" date="2019" name="Int. J. Syst. Evol. Microbiol.">
        <title>The Global Catalogue of Microorganisms (GCM) 10K type strain sequencing project: providing services to taxonomists for standard genome sequencing and annotation.</title>
        <authorList>
            <consortium name="The Broad Institute Genomics Platform"/>
            <consortium name="The Broad Institute Genome Sequencing Center for Infectious Disease"/>
            <person name="Wu L."/>
            <person name="Ma J."/>
        </authorList>
    </citation>
    <scope>NUCLEOTIDE SEQUENCE [LARGE SCALE GENOMIC DNA]</scope>
    <source>
        <strain evidence="9">JCM 17759</strain>
    </source>
</reference>
<feature type="transmembrane region" description="Helical" evidence="6">
    <location>
        <begin position="149"/>
        <end position="166"/>
    </location>
</feature>
<evidence type="ECO:0000313" key="9">
    <source>
        <dbReference type="Proteomes" id="UP001500840"/>
    </source>
</evidence>
<organism evidence="8 9">
    <name type="scientific">Novipirellula rosea</name>
    <dbReference type="NCBI Taxonomy" id="1031540"/>
    <lineage>
        <taxon>Bacteria</taxon>
        <taxon>Pseudomonadati</taxon>
        <taxon>Planctomycetota</taxon>
        <taxon>Planctomycetia</taxon>
        <taxon>Pirellulales</taxon>
        <taxon>Pirellulaceae</taxon>
        <taxon>Novipirellula</taxon>
    </lineage>
</organism>
<dbReference type="Pfam" id="PF01545">
    <property type="entry name" value="Cation_efflux"/>
    <property type="match status" value="1"/>
</dbReference>
<dbReference type="InterPro" id="IPR027469">
    <property type="entry name" value="Cation_efflux_TMD_sf"/>
</dbReference>